<dbReference type="PANTHER" id="PTHR23291">
    <property type="entry name" value="BAX INHIBITOR-RELATED"/>
    <property type="match status" value="1"/>
</dbReference>
<evidence type="ECO:0008006" key="9">
    <source>
        <dbReference type="Google" id="ProtNLM"/>
    </source>
</evidence>
<accession>A0A0X3AR88</accession>
<evidence type="ECO:0000256" key="1">
    <source>
        <dbReference type="ARBA" id="ARBA00004141"/>
    </source>
</evidence>
<gene>
    <name evidence="7" type="ORF">Ga0061079_11227</name>
</gene>
<evidence type="ECO:0000313" key="8">
    <source>
        <dbReference type="Proteomes" id="UP000182761"/>
    </source>
</evidence>
<feature type="transmembrane region" description="Helical" evidence="6">
    <location>
        <begin position="67"/>
        <end position="86"/>
    </location>
</feature>
<keyword evidence="8" id="KW-1185">Reference proteome</keyword>
<reference evidence="7 8" key="1">
    <citation type="submission" date="2016-01" db="EMBL/GenBank/DDBJ databases">
        <authorList>
            <person name="McClelland M."/>
            <person name="Jain A."/>
            <person name="Saraogi P."/>
            <person name="Mendelson R."/>
            <person name="Westerman R."/>
            <person name="SanMiguel P."/>
            <person name="Csonka L."/>
        </authorList>
    </citation>
    <scope>NUCLEOTIDE SEQUENCE [LARGE SCALE GENOMIC DNA]</scope>
    <source>
        <strain evidence="7 8">R-53146</strain>
    </source>
</reference>
<dbReference type="OrthoDB" id="9793828at2"/>
<dbReference type="CDD" id="cd10432">
    <property type="entry name" value="BI-1-like_bacterial"/>
    <property type="match status" value="1"/>
</dbReference>
<comment type="subcellular location">
    <subcellularLocation>
        <location evidence="1">Membrane</location>
        <topology evidence="1">Multi-pass membrane protein</topology>
    </subcellularLocation>
</comment>
<dbReference type="RefSeq" id="WP_055426080.1">
    <property type="nucleotide sequence ID" value="NZ_FCOR01000012.1"/>
</dbReference>
<feature type="transmembrane region" description="Helical" evidence="6">
    <location>
        <begin position="121"/>
        <end position="140"/>
    </location>
</feature>
<dbReference type="EMBL" id="FCOR01000012">
    <property type="protein sequence ID" value="CVK16896.1"/>
    <property type="molecule type" value="Genomic_DNA"/>
</dbReference>
<feature type="transmembrane region" description="Helical" evidence="6">
    <location>
        <begin position="93"/>
        <end position="115"/>
    </location>
</feature>
<feature type="transmembrane region" description="Helical" evidence="6">
    <location>
        <begin position="30"/>
        <end position="47"/>
    </location>
</feature>
<dbReference type="Proteomes" id="UP000182761">
    <property type="component" value="Unassembled WGS sequence"/>
</dbReference>
<evidence type="ECO:0000313" key="7">
    <source>
        <dbReference type="EMBL" id="CVK16896.1"/>
    </source>
</evidence>
<dbReference type="AlphaFoldDB" id="A0A0X3AR88"/>
<evidence type="ECO:0000256" key="6">
    <source>
        <dbReference type="RuleBase" id="RU004379"/>
    </source>
</evidence>
<keyword evidence="4 6" id="KW-1133">Transmembrane helix</keyword>
<dbReference type="Pfam" id="PF01027">
    <property type="entry name" value="Bax1-I"/>
    <property type="match status" value="1"/>
</dbReference>
<organism evidence="7 8">
    <name type="scientific">Apibacter mensalis</name>
    <dbReference type="NCBI Taxonomy" id="1586267"/>
    <lineage>
        <taxon>Bacteria</taxon>
        <taxon>Pseudomonadati</taxon>
        <taxon>Bacteroidota</taxon>
        <taxon>Flavobacteriia</taxon>
        <taxon>Flavobacteriales</taxon>
        <taxon>Weeksellaceae</taxon>
        <taxon>Apibacter</taxon>
    </lineage>
</organism>
<evidence type="ECO:0000256" key="3">
    <source>
        <dbReference type="ARBA" id="ARBA00022692"/>
    </source>
</evidence>
<evidence type="ECO:0000256" key="5">
    <source>
        <dbReference type="ARBA" id="ARBA00023136"/>
    </source>
</evidence>
<keyword evidence="5 6" id="KW-0472">Membrane</keyword>
<dbReference type="GO" id="GO:0005886">
    <property type="term" value="C:plasma membrane"/>
    <property type="evidence" value="ECO:0007669"/>
    <property type="project" value="TreeGrafter"/>
</dbReference>
<feature type="transmembrane region" description="Helical" evidence="6">
    <location>
        <begin position="177"/>
        <end position="195"/>
    </location>
</feature>
<dbReference type="PANTHER" id="PTHR23291:SF50">
    <property type="entry name" value="PROTEIN LIFEGUARD 4"/>
    <property type="match status" value="1"/>
</dbReference>
<feature type="transmembrane region" description="Helical" evidence="6">
    <location>
        <begin position="152"/>
        <end position="171"/>
    </location>
</feature>
<comment type="similarity">
    <text evidence="2 6">Belongs to the BI1 family.</text>
</comment>
<dbReference type="STRING" id="1586267.GCA_001418685_01760"/>
<keyword evidence="3 6" id="KW-0812">Transmembrane</keyword>
<dbReference type="InterPro" id="IPR006214">
    <property type="entry name" value="Bax_inhibitor_1-related"/>
</dbReference>
<sequence>MNFKDYGNTLEQSFQKNALAKQQAAFISKVYMWMSLALFISGFTAYFTANSPGLLNLMFTPTGPTFLYYALIIGELGLVFALSGAIYKMTLGLASAIFLFYSFINGMTLAMIFLAYTMSSIASTFFITAGTFAIVSLYGYFTKTDLTKFGRILFMALLGVLLAIIVNIFLKNSMLDLIISVVGVLIFVGLIAYDTQTLKSLGAQINAYERESYSKTAIQGALSLYLDFINLFLYLLKFLGSRR</sequence>
<evidence type="ECO:0000256" key="4">
    <source>
        <dbReference type="ARBA" id="ARBA00022989"/>
    </source>
</evidence>
<proteinExistence type="inferred from homology"/>
<evidence type="ECO:0000256" key="2">
    <source>
        <dbReference type="ARBA" id="ARBA00010350"/>
    </source>
</evidence>
<protein>
    <recommendedName>
        <fullName evidence="9">Modulator of FtsH protease</fullName>
    </recommendedName>
</protein>
<name>A0A0X3AR88_9FLAO</name>